<dbReference type="FunFam" id="3.20.20.80:FF:000115">
    <property type="entry name" value="Beta-galactosidase"/>
    <property type="match status" value="1"/>
</dbReference>
<dbReference type="Gene3D" id="2.60.120.260">
    <property type="entry name" value="Galactose-binding domain-like"/>
    <property type="match status" value="2"/>
</dbReference>
<dbReference type="SUPFAM" id="SSF49785">
    <property type="entry name" value="Galactose-binding domain-like"/>
    <property type="match status" value="1"/>
</dbReference>
<dbReference type="PANTHER" id="PTHR23421">
    <property type="entry name" value="BETA-GALACTOSIDASE RELATED"/>
    <property type="match status" value="1"/>
</dbReference>
<dbReference type="Gene3D" id="3.20.20.80">
    <property type="entry name" value="Glycosidases"/>
    <property type="match status" value="1"/>
</dbReference>
<evidence type="ECO:0000256" key="4">
    <source>
        <dbReference type="PIRSR" id="PIRSR006336-1"/>
    </source>
</evidence>
<sequence length="583" mass="67075">MAFNTFEIKEKFYMNGKPVQIISGAVHYFRIVPEYWRDRLEKLKAMGCNTVETYVPWNLHEPKKGTFCFDGILNVKKFIEIAADLGLWVIFRPSPYICAEWEFGGLPAWLLAEEGMHLRSVYPPFLKHVRDYYKKLFEITAPLQLTNGGPIIMVQIENEYGYFADDTRYLNEIKELMLENGVTVPFITSDGPWGDALSCGSLEGVLPAGNFGSGMKEQFEVLRQYTDRGPLMCMEFWVGWFDHWGNGGHKTSNLEENCKDLDEGLQYGNINIYMFIGGTNFGFMNGSNYYEELTPDVTSYDYDAVLTEAGDITPKYKAFQKIIGKYVKLPEVVFTTRIEKKAYGQLTCTGKVGLFEVLEDISEPLFDTFPKSMEKLGQNYGYILYRSTLVKEKKIEKIRLHQANDRAKIYISKEPVITLYDRELLKEHNLSLAFEQGSSITILMENMGRVNFGPYLDKQRKGIDGEVVINGHQHMNWTHYSLPLDNIGKLDFKKGWKSKEPAFYRFEFLITEKCDTFIDMEGWGKGCVFINGFNLGRFWEIGPQKRLYLPGPLLKEGMNEIIVFETEGKVRDSIILLDEPDLG</sequence>
<dbReference type="FunFam" id="2.60.120.260:FF:000049">
    <property type="entry name" value="Beta-galactosidase"/>
    <property type="match status" value="1"/>
</dbReference>
<dbReference type="InterPro" id="IPR017853">
    <property type="entry name" value="GH"/>
</dbReference>
<dbReference type="AlphaFoldDB" id="A0A7I8DN43"/>
<dbReference type="GO" id="GO:0004565">
    <property type="term" value="F:beta-galactosidase activity"/>
    <property type="evidence" value="ECO:0007669"/>
    <property type="project" value="InterPro"/>
</dbReference>
<evidence type="ECO:0000259" key="5">
    <source>
        <dbReference type="Pfam" id="PF01301"/>
    </source>
</evidence>
<dbReference type="Proteomes" id="UP000515703">
    <property type="component" value="Chromosome"/>
</dbReference>
<dbReference type="RefSeq" id="WP_185255572.1">
    <property type="nucleotide sequence ID" value="NZ_AP023368.1"/>
</dbReference>
<proteinExistence type="inferred from homology"/>
<protein>
    <submittedName>
        <fullName evidence="8">Glycosyl hydrolase</fullName>
    </submittedName>
</protein>
<dbReference type="GO" id="GO:0005975">
    <property type="term" value="P:carbohydrate metabolic process"/>
    <property type="evidence" value="ECO:0007669"/>
    <property type="project" value="InterPro"/>
</dbReference>
<comment type="similarity">
    <text evidence="1">Belongs to the glycosyl hydrolase 35 family.</text>
</comment>
<name>A0A7I8DN43_9FIRM</name>
<reference evidence="8 9" key="2">
    <citation type="submission" date="2020-08" db="EMBL/GenBank/DDBJ databases">
        <authorList>
            <person name="Ueki A."/>
            <person name="Tonouchi A."/>
        </authorList>
    </citation>
    <scope>NUCLEOTIDE SEQUENCE [LARGE SCALE GENOMIC DNA]</scope>
    <source>
        <strain evidence="8 9">CTTW</strain>
    </source>
</reference>
<dbReference type="PRINTS" id="PR00742">
    <property type="entry name" value="GLHYDRLASE35"/>
</dbReference>
<feature type="domain" description="Beta-galactosidase 1-like first all-beta" evidence="6">
    <location>
        <begin position="370"/>
        <end position="482"/>
    </location>
</feature>
<feature type="active site" description="Nucleophile" evidence="4">
    <location>
        <position position="235"/>
    </location>
</feature>
<reference evidence="8 9" key="1">
    <citation type="submission" date="2020-08" db="EMBL/GenBank/DDBJ databases">
        <title>Draft genome sequencing of an Anaerocolumna strain isolated from anoxic soil subjected to BSD treatment.</title>
        <authorList>
            <person name="Uek A."/>
            <person name="Tonouchi A."/>
        </authorList>
    </citation>
    <scope>NUCLEOTIDE SEQUENCE [LARGE SCALE GENOMIC DNA]</scope>
    <source>
        <strain evidence="8 9">CTTW</strain>
    </source>
</reference>
<evidence type="ECO:0000256" key="3">
    <source>
        <dbReference type="ARBA" id="ARBA00023295"/>
    </source>
</evidence>
<feature type="active site" description="Proton donor" evidence="4">
    <location>
        <position position="159"/>
    </location>
</feature>
<gene>
    <name evidence="8" type="ORF">bsdcttw_28840</name>
</gene>
<dbReference type="EMBL" id="AP023368">
    <property type="protein sequence ID" value="BCJ99843.1"/>
    <property type="molecule type" value="Genomic_DNA"/>
</dbReference>
<dbReference type="SUPFAM" id="SSF51445">
    <property type="entry name" value="(Trans)glycosidases"/>
    <property type="match status" value="1"/>
</dbReference>
<dbReference type="InterPro" id="IPR048913">
    <property type="entry name" value="BetaGal_gal-bd"/>
</dbReference>
<dbReference type="InterPro" id="IPR001944">
    <property type="entry name" value="Glycoside_Hdrlase_35"/>
</dbReference>
<evidence type="ECO:0000259" key="6">
    <source>
        <dbReference type="Pfam" id="PF21317"/>
    </source>
</evidence>
<keyword evidence="3" id="KW-0326">Glycosidase</keyword>
<accession>A0A7I8DN43</accession>
<dbReference type="PIRSF" id="PIRSF006336">
    <property type="entry name" value="B-gal"/>
    <property type="match status" value="1"/>
</dbReference>
<dbReference type="KEGG" id="acht:bsdcttw_28840"/>
<dbReference type="InterPro" id="IPR031330">
    <property type="entry name" value="Gly_Hdrlase_35_cat"/>
</dbReference>
<dbReference type="Pfam" id="PF21467">
    <property type="entry name" value="BetaGal_gal-bd"/>
    <property type="match status" value="1"/>
</dbReference>
<organism evidence="8 9">
    <name type="scientific">Anaerocolumna chitinilytica</name>
    <dbReference type="NCBI Taxonomy" id="1727145"/>
    <lineage>
        <taxon>Bacteria</taxon>
        <taxon>Bacillati</taxon>
        <taxon>Bacillota</taxon>
        <taxon>Clostridia</taxon>
        <taxon>Lachnospirales</taxon>
        <taxon>Lachnospiraceae</taxon>
        <taxon>Anaerocolumna</taxon>
    </lineage>
</organism>
<feature type="domain" description="Glycoside hydrolase 35 catalytic" evidence="5">
    <location>
        <begin position="12"/>
        <end position="325"/>
    </location>
</feature>
<evidence type="ECO:0000256" key="2">
    <source>
        <dbReference type="ARBA" id="ARBA00022801"/>
    </source>
</evidence>
<dbReference type="InterPro" id="IPR008979">
    <property type="entry name" value="Galactose-bd-like_sf"/>
</dbReference>
<dbReference type="InterPro" id="IPR026283">
    <property type="entry name" value="B-gal_1-like"/>
</dbReference>
<evidence type="ECO:0000313" key="9">
    <source>
        <dbReference type="Proteomes" id="UP000515703"/>
    </source>
</evidence>
<dbReference type="Pfam" id="PF01301">
    <property type="entry name" value="Glyco_hydro_35"/>
    <property type="match status" value="1"/>
</dbReference>
<keyword evidence="2 8" id="KW-0378">Hydrolase</keyword>
<dbReference type="PROSITE" id="PS01182">
    <property type="entry name" value="GLYCOSYL_HYDROL_F35"/>
    <property type="match status" value="1"/>
</dbReference>
<dbReference type="InterPro" id="IPR048912">
    <property type="entry name" value="BetaGal1-like_ABD1"/>
</dbReference>
<dbReference type="Pfam" id="PF21317">
    <property type="entry name" value="BetaGal_ABD_1"/>
    <property type="match status" value="1"/>
</dbReference>
<evidence type="ECO:0000256" key="1">
    <source>
        <dbReference type="ARBA" id="ARBA00009809"/>
    </source>
</evidence>
<evidence type="ECO:0000259" key="7">
    <source>
        <dbReference type="Pfam" id="PF21467"/>
    </source>
</evidence>
<keyword evidence="9" id="KW-1185">Reference proteome</keyword>
<feature type="domain" description="Beta-galactosidase galactose-binding" evidence="7">
    <location>
        <begin position="501"/>
        <end position="559"/>
    </location>
</feature>
<dbReference type="InterPro" id="IPR019801">
    <property type="entry name" value="Glyco_hydro_35_CS"/>
</dbReference>
<evidence type="ECO:0000313" key="8">
    <source>
        <dbReference type="EMBL" id="BCJ99843.1"/>
    </source>
</evidence>